<evidence type="ECO:0000313" key="3">
    <source>
        <dbReference type="EMBL" id="CAH0376263.1"/>
    </source>
</evidence>
<evidence type="ECO:0000256" key="1">
    <source>
        <dbReference type="SAM" id="Coils"/>
    </source>
</evidence>
<keyword evidence="1" id="KW-0175">Coiled coil</keyword>
<sequence>MAARVLPLLEDGLRSPRSQEGSSPQSKGSPLSKTRESRWAEAPTERLRPAHARRPSFLGELDAPARRPSLLGGRSPSKRSVDSLRHYQLGKVGKAENMWELERPKNAAERLLRKYMERNTGNKKEAVSIASRLDVGEAAKYAHVERPTTPYYGVDGETTQRRPPTCDKNARRIVVEPVQRNDSSDSSDEESVFNRRLSSNTYDKFAARRAQRFATARGRVKREVMRDEERKRVADSKVQAKKALRKMRSLELERQKAKELELLKSGPPKEKTLDERKHDLSQSLKGMVKTYEKCERRAKRKDGKAAKRIQRTWRGYKARKETGDVCFKARFVTGFFKTEEVYVSEDEESFEPELYDPVCATIQRAWRRYRKRMLKRYFYAARLAMLWRARRNLKIRKARAAQLRYGRKESSRRFVKCVRRFLSRKLREWRQASIEVKRAKWNLRRAQALIAIAKGLKGYYAKRQRKQQLAASLRVSGAPEVQGAVATFLVDDDWPKCLATLDDGLADSDDENDARASHFVPTRFARNPPSVREYRSINHGDDRLLQCAFWDFVTDVSERTLQKDARRRVRRQQQRADEAKVLVDSFVRGLRREAFDADADKDTIVEHLPDDADLWRVPAMDRFSTIKARTLYDERAKSAPPPMDRGYKLRWVWDGELCGACGAIVPNFLRARSCRTCGARTPLAADRPTLAFKPAVPPPIPCKALDVQQKATTLLIHAHLVSLSGAPGSGWRRRRVPFAKLWRAAVASTVDARAELRALNVASIADLVKRGGCSVLSPAHTELAHEADHLLKLLDDALRARQKADEKAAARRRLQENN</sequence>
<dbReference type="AlphaFoldDB" id="A0A8J2SU02"/>
<reference evidence="3" key="1">
    <citation type="submission" date="2021-11" db="EMBL/GenBank/DDBJ databases">
        <authorList>
            <consortium name="Genoscope - CEA"/>
            <person name="William W."/>
        </authorList>
    </citation>
    <scope>NUCLEOTIDE SEQUENCE</scope>
</reference>
<dbReference type="PROSITE" id="PS50096">
    <property type="entry name" value="IQ"/>
    <property type="match status" value="1"/>
</dbReference>
<protein>
    <submittedName>
        <fullName evidence="3">Uncharacterized protein</fullName>
    </submittedName>
</protein>
<evidence type="ECO:0000256" key="2">
    <source>
        <dbReference type="SAM" id="MobiDB-lite"/>
    </source>
</evidence>
<dbReference type="Pfam" id="PF00612">
    <property type="entry name" value="IQ"/>
    <property type="match status" value="1"/>
</dbReference>
<accession>A0A8J2SU02</accession>
<dbReference type="Proteomes" id="UP000789595">
    <property type="component" value="Unassembled WGS sequence"/>
</dbReference>
<dbReference type="InterPro" id="IPR000048">
    <property type="entry name" value="IQ_motif_EF-hand-BS"/>
</dbReference>
<gene>
    <name evidence="3" type="ORF">PECAL_5P08290</name>
</gene>
<keyword evidence="4" id="KW-1185">Reference proteome</keyword>
<comment type="caution">
    <text evidence="3">The sequence shown here is derived from an EMBL/GenBank/DDBJ whole genome shotgun (WGS) entry which is preliminary data.</text>
</comment>
<feature type="compositionally biased region" description="Basic and acidic residues" evidence="2">
    <location>
        <begin position="33"/>
        <end position="48"/>
    </location>
</feature>
<evidence type="ECO:0000313" key="4">
    <source>
        <dbReference type="Proteomes" id="UP000789595"/>
    </source>
</evidence>
<feature type="compositionally biased region" description="Polar residues" evidence="2">
    <location>
        <begin position="16"/>
        <end position="32"/>
    </location>
</feature>
<name>A0A8J2SU02_9STRA</name>
<organism evidence="3 4">
    <name type="scientific">Pelagomonas calceolata</name>
    <dbReference type="NCBI Taxonomy" id="35677"/>
    <lineage>
        <taxon>Eukaryota</taxon>
        <taxon>Sar</taxon>
        <taxon>Stramenopiles</taxon>
        <taxon>Ochrophyta</taxon>
        <taxon>Pelagophyceae</taxon>
        <taxon>Pelagomonadales</taxon>
        <taxon>Pelagomonadaceae</taxon>
        <taxon>Pelagomonas</taxon>
    </lineage>
</organism>
<proteinExistence type="predicted"/>
<feature type="region of interest" description="Disordered" evidence="2">
    <location>
        <begin position="1"/>
        <end position="83"/>
    </location>
</feature>
<feature type="coiled-coil region" evidence="1">
    <location>
        <begin position="233"/>
        <end position="260"/>
    </location>
</feature>
<dbReference type="EMBL" id="CAKKNE010000005">
    <property type="protein sequence ID" value="CAH0376263.1"/>
    <property type="molecule type" value="Genomic_DNA"/>
</dbReference>